<accession>A0A318S401</accession>
<feature type="domain" description="MOSC" evidence="1">
    <location>
        <begin position="28"/>
        <end position="162"/>
    </location>
</feature>
<sequence length="211" mass="23252">MHLTCVNVAQPREHEISGKPAVTGIFKVPQVGSVFVGTLGLAGDFVGDTKHHGGPDQAVYVYSTADYDVWSERLGEALAPGTFGENLTFTTFGEGEVRIGDRYKIGDVVLEVTCPRIPCDTLAARMNDLAFVKKFREVGRPGFYARVLSEGRVEAGMPIEKAHSTDFPTIGEAFELWFQKAPDLSEVRRMLSAPIAERGRKDWEEYLAQKA</sequence>
<dbReference type="SUPFAM" id="SSF50800">
    <property type="entry name" value="PK beta-barrel domain-like"/>
    <property type="match status" value="1"/>
</dbReference>
<dbReference type="RefSeq" id="WP_110887343.1">
    <property type="nucleotide sequence ID" value="NZ_QJSX01000010.1"/>
</dbReference>
<dbReference type="PANTHER" id="PTHR30212:SF2">
    <property type="entry name" value="PROTEIN YIIM"/>
    <property type="match status" value="1"/>
</dbReference>
<dbReference type="InterPro" id="IPR052353">
    <property type="entry name" value="Benzoxazolinone_Detox_Enz"/>
</dbReference>
<dbReference type="GO" id="GO:0030151">
    <property type="term" value="F:molybdenum ion binding"/>
    <property type="evidence" value="ECO:0007669"/>
    <property type="project" value="InterPro"/>
</dbReference>
<evidence type="ECO:0000313" key="2">
    <source>
        <dbReference type="EMBL" id="PYE53139.1"/>
    </source>
</evidence>
<reference evidence="2 3" key="1">
    <citation type="submission" date="2018-06" db="EMBL/GenBank/DDBJ databases">
        <title>Genomic Encyclopedia of Type Strains, Phase IV (KMG-IV): sequencing the most valuable type-strain genomes for metagenomic binning, comparative biology and taxonomic classification.</title>
        <authorList>
            <person name="Goeker M."/>
        </authorList>
    </citation>
    <scope>NUCLEOTIDE SEQUENCE [LARGE SCALE GENOMIC DNA]</scope>
    <source>
        <strain evidence="2 3">DSM 18048</strain>
    </source>
</reference>
<keyword evidence="3" id="KW-1185">Reference proteome</keyword>
<name>A0A318S401_9DEIO</name>
<gene>
    <name evidence="2" type="ORF">DES52_110123</name>
</gene>
<dbReference type="Proteomes" id="UP000248326">
    <property type="component" value="Unassembled WGS sequence"/>
</dbReference>
<dbReference type="InterPro" id="IPR005302">
    <property type="entry name" value="MoCF_Sase_C"/>
</dbReference>
<dbReference type="Pfam" id="PF03473">
    <property type="entry name" value="MOSC"/>
    <property type="match status" value="1"/>
</dbReference>
<dbReference type="PROSITE" id="PS51340">
    <property type="entry name" value="MOSC"/>
    <property type="match status" value="1"/>
</dbReference>
<dbReference type="Gene3D" id="2.40.33.20">
    <property type="entry name" value="PK beta-barrel domain-like"/>
    <property type="match status" value="1"/>
</dbReference>
<proteinExistence type="predicted"/>
<evidence type="ECO:0000313" key="3">
    <source>
        <dbReference type="Proteomes" id="UP000248326"/>
    </source>
</evidence>
<dbReference type="GO" id="GO:0030170">
    <property type="term" value="F:pyridoxal phosphate binding"/>
    <property type="evidence" value="ECO:0007669"/>
    <property type="project" value="InterPro"/>
</dbReference>
<dbReference type="EMBL" id="QJSX01000010">
    <property type="protein sequence ID" value="PYE53139.1"/>
    <property type="molecule type" value="Genomic_DNA"/>
</dbReference>
<dbReference type="AlphaFoldDB" id="A0A318S401"/>
<evidence type="ECO:0000259" key="1">
    <source>
        <dbReference type="PROSITE" id="PS51340"/>
    </source>
</evidence>
<protein>
    <submittedName>
        <fullName evidence="2">MOSC domain-containing protein YiiM</fullName>
    </submittedName>
</protein>
<organism evidence="2 3">
    <name type="scientific">Deinococcus yavapaiensis KR-236</name>
    <dbReference type="NCBI Taxonomy" id="694435"/>
    <lineage>
        <taxon>Bacteria</taxon>
        <taxon>Thermotogati</taxon>
        <taxon>Deinococcota</taxon>
        <taxon>Deinococci</taxon>
        <taxon>Deinococcales</taxon>
        <taxon>Deinococcaceae</taxon>
        <taxon>Deinococcus</taxon>
    </lineage>
</organism>
<dbReference type="PANTHER" id="PTHR30212">
    <property type="entry name" value="PROTEIN YIIM"/>
    <property type="match status" value="1"/>
</dbReference>
<dbReference type="OrthoDB" id="9786134at2"/>
<dbReference type="InterPro" id="IPR011037">
    <property type="entry name" value="Pyrv_Knase-like_insert_dom_sf"/>
</dbReference>
<comment type="caution">
    <text evidence="2">The sequence shown here is derived from an EMBL/GenBank/DDBJ whole genome shotgun (WGS) entry which is preliminary data.</text>
</comment>
<dbReference type="GO" id="GO:0003824">
    <property type="term" value="F:catalytic activity"/>
    <property type="evidence" value="ECO:0007669"/>
    <property type="project" value="InterPro"/>
</dbReference>